<dbReference type="PROSITE" id="PS51762">
    <property type="entry name" value="GH16_2"/>
    <property type="match status" value="1"/>
</dbReference>
<gene>
    <name evidence="4" type="ORF">GCM10011395_11770</name>
</gene>
<feature type="signal peptide" evidence="2">
    <location>
        <begin position="1"/>
        <end position="25"/>
    </location>
</feature>
<evidence type="ECO:0000313" key="5">
    <source>
        <dbReference type="Proteomes" id="UP000618591"/>
    </source>
</evidence>
<dbReference type="InterPro" id="IPR013320">
    <property type="entry name" value="ConA-like_dom_sf"/>
</dbReference>
<accession>A0ABQ1GGE2</accession>
<dbReference type="InterPro" id="IPR050546">
    <property type="entry name" value="Glycosyl_Hydrlase_16"/>
</dbReference>
<evidence type="ECO:0000256" key="1">
    <source>
        <dbReference type="ARBA" id="ARBA00006865"/>
    </source>
</evidence>
<name>A0ABQ1GGE2_9SPHN</name>
<dbReference type="Gene3D" id="2.60.120.200">
    <property type="match status" value="1"/>
</dbReference>
<comment type="similarity">
    <text evidence="1">Belongs to the glycosyl hydrolase 16 family.</text>
</comment>
<dbReference type="SUPFAM" id="SSF49899">
    <property type="entry name" value="Concanavalin A-like lectins/glucanases"/>
    <property type="match status" value="1"/>
</dbReference>
<evidence type="ECO:0000313" key="4">
    <source>
        <dbReference type="EMBL" id="GGA43133.1"/>
    </source>
</evidence>
<keyword evidence="5" id="KW-1185">Reference proteome</keyword>
<dbReference type="EMBL" id="BMDW01000005">
    <property type="protein sequence ID" value="GGA43133.1"/>
    <property type="molecule type" value="Genomic_DNA"/>
</dbReference>
<dbReference type="PANTHER" id="PTHR10963">
    <property type="entry name" value="GLYCOSYL HYDROLASE-RELATED"/>
    <property type="match status" value="1"/>
</dbReference>
<dbReference type="PANTHER" id="PTHR10963:SF55">
    <property type="entry name" value="GLYCOSIDE HYDROLASE FAMILY 16 PROTEIN"/>
    <property type="match status" value="1"/>
</dbReference>
<evidence type="ECO:0000259" key="3">
    <source>
        <dbReference type="PROSITE" id="PS51762"/>
    </source>
</evidence>
<feature type="chain" id="PRO_5046575209" description="GH16 domain-containing protein" evidence="2">
    <location>
        <begin position="26"/>
        <end position="282"/>
    </location>
</feature>
<dbReference type="InterPro" id="IPR000757">
    <property type="entry name" value="Beta-glucanase-like"/>
</dbReference>
<organism evidence="4 5">
    <name type="scientific">Sphingomonas psychrolutea</name>
    <dbReference type="NCBI Taxonomy" id="1259676"/>
    <lineage>
        <taxon>Bacteria</taxon>
        <taxon>Pseudomonadati</taxon>
        <taxon>Pseudomonadota</taxon>
        <taxon>Alphaproteobacteria</taxon>
        <taxon>Sphingomonadales</taxon>
        <taxon>Sphingomonadaceae</taxon>
        <taxon>Sphingomonas</taxon>
    </lineage>
</organism>
<sequence>MPNALRRSSLAALLLGTLISTAAQAEPVVPADYKLVWADEFAVDGLPDDRKWAYDTDRNALGWHNNEKQYYADHRAENARVENGTLIIEARADADAISKLPDWGKQRYSSARLRTLGTASWTYGAVEVRAKLPCGVGSWPAIWMLPDDKTVPWPDSGEIDIMEHVGFDPGKVHFSLHTKAANFILHTEKTAFKSVPTACTEMHRYQLSWTPNLIVMGVDDVRGFSFKKPSMKRSDWPFDGPFHILLNLAIGGDWGGQKGVDDAAFPQRMEVDYVRVYQKSGS</sequence>
<protein>
    <recommendedName>
        <fullName evidence="3">GH16 domain-containing protein</fullName>
    </recommendedName>
</protein>
<feature type="domain" description="GH16" evidence="3">
    <location>
        <begin position="39"/>
        <end position="282"/>
    </location>
</feature>
<dbReference type="RefSeq" id="WP_188445940.1">
    <property type="nucleotide sequence ID" value="NZ_BMDW01000005.1"/>
</dbReference>
<dbReference type="CDD" id="cd08023">
    <property type="entry name" value="GH16_laminarinase_like"/>
    <property type="match status" value="1"/>
</dbReference>
<reference evidence="5" key="1">
    <citation type="journal article" date="2019" name="Int. J. Syst. Evol. Microbiol.">
        <title>The Global Catalogue of Microorganisms (GCM) 10K type strain sequencing project: providing services to taxonomists for standard genome sequencing and annotation.</title>
        <authorList>
            <consortium name="The Broad Institute Genomics Platform"/>
            <consortium name="The Broad Institute Genome Sequencing Center for Infectious Disease"/>
            <person name="Wu L."/>
            <person name="Ma J."/>
        </authorList>
    </citation>
    <scope>NUCLEOTIDE SEQUENCE [LARGE SCALE GENOMIC DNA]</scope>
    <source>
        <strain evidence="5">CGMCC 1.10106</strain>
    </source>
</reference>
<comment type="caution">
    <text evidence="4">The sequence shown here is derived from an EMBL/GenBank/DDBJ whole genome shotgun (WGS) entry which is preliminary data.</text>
</comment>
<dbReference type="Proteomes" id="UP000618591">
    <property type="component" value="Unassembled WGS sequence"/>
</dbReference>
<keyword evidence="2" id="KW-0732">Signal</keyword>
<proteinExistence type="inferred from homology"/>
<evidence type="ECO:0000256" key="2">
    <source>
        <dbReference type="SAM" id="SignalP"/>
    </source>
</evidence>
<dbReference type="Pfam" id="PF00722">
    <property type="entry name" value="Glyco_hydro_16"/>
    <property type="match status" value="1"/>
</dbReference>